<keyword evidence="3" id="KW-1185">Reference proteome</keyword>
<sequence>MEEEIKRIIEIDKNTFELKKKTEDIINENDKNLGKILLNLEKDSMEEGKAEGDCVYNKLLDEGNNKAKELEAKGKEIENNIKNIYKTYKEEILKGIFDSIVQNC</sequence>
<evidence type="ECO:0000313" key="3">
    <source>
        <dbReference type="Proteomes" id="UP000287969"/>
    </source>
</evidence>
<name>A0A410Q8B0_9FIRM</name>
<feature type="coiled-coil region" evidence="1">
    <location>
        <begin position="60"/>
        <end position="87"/>
    </location>
</feature>
<evidence type="ECO:0000313" key="2">
    <source>
        <dbReference type="EMBL" id="QAT60220.1"/>
    </source>
</evidence>
<evidence type="ECO:0000256" key="1">
    <source>
        <dbReference type="SAM" id="Coils"/>
    </source>
</evidence>
<reference evidence="3" key="1">
    <citation type="submission" date="2019-01" db="EMBL/GenBank/DDBJ databases">
        <title>Draft genomes of a novel of Sporanaerobacter strains.</title>
        <authorList>
            <person name="Ma S."/>
        </authorList>
    </citation>
    <scope>NUCLEOTIDE SEQUENCE [LARGE SCALE GENOMIC DNA]</scope>
    <source>
        <strain evidence="3">NJN-17</strain>
    </source>
</reference>
<dbReference type="AlphaFoldDB" id="A0A410Q8B0"/>
<dbReference type="RefSeq" id="WP_128751654.1">
    <property type="nucleotide sequence ID" value="NZ_CP035282.1"/>
</dbReference>
<dbReference type="KEGG" id="spoa:EQM13_00855"/>
<proteinExistence type="predicted"/>
<dbReference type="EMBL" id="CP035282">
    <property type="protein sequence ID" value="QAT60220.1"/>
    <property type="molecule type" value="Genomic_DNA"/>
</dbReference>
<protein>
    <submittedName>
        <fullName evidence="2">Uncharacterized protein</fullName>
    </submittedName>
</protein>
<gene>
    <name evidence="2" type="ORF">EQM13_00855</name>
</gene>
<keyword evidence="1" id="KW-0175">Coiled coil</keyword>
<accession>A0A410Q8B0</accession>
<dbReference type="Proteomes" id="UP000287969">
    <property type="component" value="Chromosome"/>
</dbReference>
<organism evidence="2 3">
    <name type="scientific">Acidilutibacter cellobiosedens</name>
    <dbReference type="NCBI Taxonomy" id="2507161"/>
    <lineage>
        <taxon>Bacteria</taxon>
        <taxon>Bacillati</taxon>
        <taxon>Bacillota</taxon>
        <taxon>Tissierellia</taxon>
        <taxon>Tissierellales</taxon>
        <taxon>Acidilutibacteraceae</taxon>
        <taxon>Acidilutibacter</taxon>
    </lineage>
</organism>